<accession>A0A5Q0C0R3</accession>
<sequence>MSTETMMKAALLDAPNADFRLAEVARPVAGEGQVLVRIAASGVNPLDTKIRAGKAAHARHPLPAVLGIDMTGIVEAVGPGVSGFRRGDEVYGMTGGVGGVQGSLAEFAAVDARLIAPKPHNFSMREAAALPLIAITAWEGLVDRAQVRSGQRVLVIGGGGGVGHIAVQIAKAKGAEVYAVDSAGKAEFLRSLGGTPIDRATESVSDYVATYTGGRGFDIVYDTAGGTGLDDAFQAVGRFGHVVTALGWGTHALAALSFKAASYSGVFTLLPLLTGEGREHHGEIMREVTRLAESGKLVPKLDDRRFGLADIAAAHAQIENKQANGKLVIDIA</sequence>
<dbReference type="SMART" id="SM00829">
    <property type="entry name" value="PKS_ER"/>
    <property type="match status" value="1"/>
</dbReference>
<dbReference type="InterPro" id="IPR011032">
    <property type="entry name" value="GroES-like_sf"/>
</dbReference>
<dbReference type="GO" id="GO:0008270">
    <property type="term" value="F:zinc ion binding"/>
    <property type="evidence" value="ECO:0007669"/>
    <property type="project" value="InterPro"/>
</dbReference>
<keyword evidence="1" id="KW-0560">Oxidoreductase</keyword>
<name>A0A5Q0C0R3_9HYPH</name>
<dbReference type="InterPro" id="IPR013154">
    <property type="entry name" value="ADH-like_N"/>
</dbReference>
<reference evidence="3 4" key="1">
    <citation type="submission" date="2019-08" db="EMBL/GenBank/DDBJ databases">
        <title>Prosopis cineraria nodule microbiome.</title>
        <authorList>
            <person name="Ali R."/>
            <person name="Chaluvadi S.R."/>
            <person name="Wang X."/>
        </authorList>
    </citation>
    <scope>NUCLEOTIDE SEQUENCE [LARGE SCALE GENOMIC DNA]</scope>
    <source>
        <strain evidence="3 4">BG7</strain>
    </source>
</reference>
<dbReference type="InterPro" id="IPR020843">
    <property type="entry name" value="ER"/>
</dbReference>
<feature type="domain" description="Enoyl reductase (ER)" evidence="2">
    <location>
        <begin position="14"/>
        <end position="329"/>
    </location>
</feature>
<dbReference type="Proteomes" id="UP000326881">
    <property type="component" value="Chromosome"/>
</dbReference>
<dbReference type="InterPro" id="IPR036291">
    <property type="entry name" value="NAD(P)-bd_dom_sf"/>
</dbReference>
<dbReference type="KEGG" id="rgr:FZ934_01080"/>
<dbReference type="EMBL" id="CP043498">
    <property type="protein sequence ID" value="QFY59162.1"/>
    <property type="molecule type" value="Genomic_DNA"/>
</dbReference>
<dbReference type="InterPro" id="IPR050700">
    <property type="entry name" value="YIM1/Zinc_Alcohol_DH_Fams"/>
</dbReference>
<dbReference type="OrthoDB" id="9785812at2"/>
<dbReference type="CDD" id="cd08272">
    <property type="entry name" value="MDR6"/>
    <property type="match status" value="1"/>
</dbReference>
<dbReference type="Pfam" id="PF13602">
    <property type="entry name" value="ADH_zinc_N_2"/>
    <property type="match status" value="1"/>
</dbReference>
<evidence type="ECO:0000313" key="4">
    <source>
        <dbReference type="Proteomes" id="UP000326881"/>
    </source>
</evidence>
<proteinExistence type="predicted"/>
<dbReference type="RefSeq" id="WP_153269550.1">
    <property type="nucleotide sequence ID" value="NZ_CP043498.1"/>
</dbReference>
<dbReference type="PROSITE" id="PS01162">
    <property type="entry name" value="QOR_ZETA_CRYSTAL"/>
    <property type="match status" value="1"/>
</dbReference>
<dbReference type="InterPro" id="IPR002364">
    <property type="entry name" value="Quin_OxRdtase/zeta-crystal_CS"/>
</dbReference>
<dbReference type="Pfam" id="PF08240">
    <property type="entry name" value="ADH_N"/>
    <property type="match status" value="1"/>
</dbReference>
<evidence type="ECO:0000313" key="3">
    <source>
        <dbReference type="EMBL" id="QFY59162.1"/>
    </source>
</evidence>
<dbReference type="SUPFAM" id="SSF50129">
    <property type="entry name" value="GroES-like"/>
    <property type="match status" value="1"/>
</dbReference>
<dbReference type="SUPFAM" id="SSF51735">
    <property type="entry name" value="NAD(P)-binding Rossmann-fold domains"/>
    <property type="match status" value="1"/>
</dbReference>
<dbReference type="AlphaFoldDB" id="A0A5Q0C0R3"/>
<organism evidence="3 4">
    <name type="scientific">Rhizobium grahamii</name>
    <dbReference type="NCBI Taxonomy" id="1120045"/>
    <lineage>
        <taxon>Bacteria</taxon>
        <taxon>Pseudomonadati</taxon>
        <taxon>Pseudomonadota</taxon>
        <taxon>Alphaproteobacteria</taxon>
        <taxon>Hyphomicrobiales</taxon>
        <taxon>Rhizobiaceae</taxon>
        <taxon>Rhizobium/Agrobacterium group</taxon>
        <taxon>Rhizobium</taxon>
    </lineage>
</organism>
<keyword evidence="4" id="KW-1185">Reference proteome</keyword>
<protein>
    <submittedName>
        <fullName evidence="3">Zinc-dependent alcohol dehydrogenase family protein</fullName>
    </submittedName>
</protein>
<evidence type="ECO:0000256" key="1">
    <source>
        <dbReference type="ARBA" id="ARBA00023002"/>
    </source>
</evidence>
<dbReference type="GO" id="GO:0016491">
    <property type="term" value="F:oxidoreductase activity"/>
    <property type="evidence" value="ECO:0007669"/>
    <property type="project" value="UniProtKB-KW"/>
</dbReference>
<dbReference type="PANTHER" id="PTHR11695">
    <property type="entry name" value="ALCOHOL DEHYDROGENASE RELATED"/>
    <property type="match status" value="1"/>
</dbReference>
<gene>
    <name evidence="3" type="ORF">FZ934_01080</name>
</gene>
<dbReference type="PANTHER" id="PTHR11695:SF294">
    <property type="entry name" value="RETICULON-4-INTERACTING PROTEIN 1, MITOCHONDRIAL"/>
    <property type="match status" value="1"/>
</dbReference>
<dbReference type="Gene3D" id="3.40.50.720">
    <property type="entry name" value="NAD(P)-binding Rossmann-like Domain"/>
    <property type="match status" value="1"/>
</dbReference>
<evidence type="ECO:0000259" key="2">
    <source>
        <dbReference type="SMART" id="SM00829"/>
    </source>
</evidence>
<dbReference type="Gene3D" id="3.90.180.10">
    <property type="entry name" value="Medium-chain alcohol dehydrogenases, catalytic domain"/>
    <property type="match status" value="1"/>
</dbReference>